<organism evidence="3 4">
    <name type="scientific">Agrocybe pediades</name>
    <dbReference type="NCBI Taxonomy" id="84607"/>
    <lineage>
        <taxon>Eukaryota</taxon>
        <taxon>Fungi</taxon>
        <taxon>Dikarya</taxon>
        <taxon>Basidiomycota</taxon>
        <taxon>Agaricomycotina</taxon>
        <taxon>Agaricomycetes</taxon>
        <taxon>Agaricomycetidae</taxon>
        <taxon>Agaricales</taxon>
        <taxon>Agaricineae</taxon>
        <taxon>Strophariaceae</taxon>
        <taxon>Agrocybe</taxon>
    </lineage>
</organism>
<keyword evidence="4" id="KW-1185">Reference proteome</keyword>
<reference evidence="3 4" key="1">
    <citation type="submission" date="2019-12" db="EMBL/GenBank/DDBJ databases">
        <authorList>
            <person name="Floudas D."/>
            <person name="Bentzer J."/>
            <person name="Ahren D."/>
            <person name="Johansson T."/>
            <person name="Persson P."/>
            <person name="Tunlid A."/>
        </authorList>
    </citation>
    <scope>NUCLEOTIDE SEQUENCE [LARGE SCALE GENOMIC DNA]</scope>
    <source>
        <strain evidence="3 4">CBS 102.39</strain>
    </source>
</reference>
<keyword evidence="2" id="KW-0472">Membrane</keyword>
<evidence type="ECO:0000256" key="1">
    <source>
        <dbReference type="SAM" id="MobiDB-lite"/>
    </source>
</evidence>
<feature type="compositionally biased region" description="Low complexity" evidence="1">
    <location>
        <begin position="33"/>
        <end position="56"/>
    </location>
</feature>
<evidence type="ECO:0000313" key="4">
    <source>
        <dbReference type="Proteomes" id="UP000521872"/>
    </source>
</evidence>
<evidence type="ECO:0000256" key="2">
    <source>
        <dbReference type="SAM" id="Phobius"/>
    </source>
</evidence>
<proteinExistence type="predicted"/>
<dbReference type="Proteomes" id="UP000521872">
    <property type="component" value="Unassembled WGS sequence"/>
</dbReference>
<feature type="region of interest" description="Disordered" evidence="1">
    <location>
        <begin position="562"/>
        <end position="587"/>
    </location>
</feature>
<feature type="region of interest" description="Disordered" evidence="1">
    <location>
        <begin position="151"/>
        <end position="171"/>
    </location>
</feature>
<dbReference type="PANTHER" id="PTHR37848:SF1">
    <property type="entry name" value="SUN DOMAIN-CONTAINING PROTEIN"/>
    <property type="match status" value="1"/>
</dbReference>
<dbReference type="AlphaFoldDB" id="A0A8H4VXL9"/>
<feature type="transmembrane region" description="Helical" evidence="2">
    <location>
        <begin position="404"/>
        <end position="421"/>
    </location>
</feature>
<feature type="region of interest" description="Disordered" evidence="1">
    <location>
        <begin position="458"/>
        <end position="511"/>
    </location>
</feature>
<accession>A0A8H4VXL9</accession>
<sequence length="587" mass="66428">MIIASEDMDAKALEEKKRIAAQSNADDEDRETSALLGQHSAASSSSTDALSSSSFARELGNGGGEEGLASSAGHQSTQGQHHHLIDLVPQEPPPDFEPYSAEHFEVGYNDVVSHDPHLNSDGEALYRFVLSQCLLSRPRYRIQIRGTHTESRSRMVTHRDSQGHSQTRSERYDETVTDFDFCVDLVPGSLDIDMFDSGRARVMNRPLHWSVPDDVPAYRGKMVREYEVEPYKANPADVRTRPGEWSGERGMRRTARRKEVKEYKKMIEARAKRGFPPWADRDTPAYQDYGGAEEGYPLPPDWTNVRDAQLDPAAFLSDEAHTLRSSKTLRQWADEYCQSPKKLKEFVYTKTPYGWNIERIEAAIRAAILATPYNGHLTIQTVPYNTKIYIRPDNKVSRWLSNKWLRFLSIILFIFPFIWLFKRFHPLGGGKWEVGGAAYPFKMYVDLETEEELLEAESELGRVDSSNRPRDTTSGSLRKGDDLPSYSDLPFNTPSRSQPSGSTSSSSTNRIITGARSRKYIQTSTGIKKIVGVKEGEWFRNWEGAITRAVINRYESNVPLPRNPRATNEARGLDGYYDDDLPSPQGI</sequence>
<gene>
    <name evidence="3" type="ORF">D9613_001784</name>
</gene>
<feature type="region of interest" description="Disordered" evidence="1">
    <location>
        <begin position="14"/>
        <end position="81"/>
    </location>
</feature>
<name>A0A8H4VXL9_9AGAR</name>
<keyword evidence="2" id="KW-0812">Transmembrane</keyword>
<comment type="caution">
    <text evidence="3">The sequence shown here is derived from an EMBL/GenBank/DDBJ whole genome shotgun (WGS) entry which is preliminary data.</text>
</comment>
<feature type="compositionally biased region" description="Low complexity" evidence="1">
    <location>
        <begin position="493"/>
        <end position="511"/>
    </location>
</feature>
<feature type="compositionally biased region" description="Basic and acidic residues" evidence="1">
    <location>
        <begin position="459"/>
        <end position="471"/>
    </location>
</feature>
<keyword evidence="2" id="KW-1133">Transmembrane helix</keyword>
<dbReference type="EMBL" id="JAACJL010000001">
    <property type="protein sequence ID" value="KAF4623654.1"/>
    <property type="molecule type" value="Genomic_DNA"/>
</dbReference>
<evidence type="ECO:0000313" key="3">
    <source>
        <dbReference type="EMBL" id="KAF4623654.1"/>
    </source>
</evidence>
<protein>
    <submittedName>
        <fullName evidence="3">Uncharacterized protein</fullName>
    </submittedName>
</protein>
<dbReference type="PANTHER" id="PTHR37848">
    <property type="entry name" value="EXPRESSED PROTEIN"/>
    <property type="match status" value="1"/>
</dbReference>